<dbReference type="PANTHER" id="PTHR11999:SF96">
    <property type="entry name" value="TYROSINE DECARBOXYLASE"/>
    <property type="match status" value="1"/>
</dbReference>
<dbReference type="InterPro" id="IPR021115">
    <property type="entry name" value="Pyridoxal-P_BS"/>
</dbReference>
<sequence length="370" mass="40217">MLGAAFNVVGFNWIASPAATELEMIVMESMGKILCLPEHFLFKGGGGGVLQGTTCEALLSTLTAARDRALKEIGGDRIGDLVVYCSDQTHCSLKKAAHIAGIRQENIRALPTLRSDAFALSPNTLRAAVAGLAADIAAQLVPLYLCATVGTTPSGAVDPLRGLCTVAAEQGIWVHVDAAYAGSACICPEFRHFIDGVEGVDSFSLNAHKWFFTTLDCCCLWVKQPQHLVDALATTHEYLRNGPTEAKAVIDYKYWQITLSRRFRALKLWMVLRRYGVSNLMSFIRNHVRMAELFEGLVAEDERFEVVVPRTFAMVCLIPASTANWRWTGGGQSDERAAAGNGERDGEGLHDASGGGGDVHHPVRRRRADD</sequence>
<dbReference type="Proteomes" id="UP001327560">
    <property type="component" value="Chromosome 2"/>
</dbReference>
<keyword evidence="4 6" id="KW-0663">Pyridoxal phosphate</keyword>
<comment type="similarity">
    <text evidence="2 7">Belongs to the group II decarboxylase family.</text>
</comment>
<evidence type="ECO:0000256" key="3">
    <source>
        <dbReference type="ARBA" id="ARBA00022793"/>
    </source>
</evidence>
<name>A0AAQ3JYE5_9LILI</name>
<dbReference type="InterPro" id="IPR015424">
    <property type="entry name" value="PyrdxlP-dep_Trfase"/>
</dbReference>
<accession>A0AAQ3JYE5</accession>
<feature type="region of interest" description="Disordered" evidence="8">
    <location>
        <begin position="328"/>
        <end position="370"/>
    </location>
</feature>
<dbReference type="EMBL" id="CP136891">
    <property type="protein sequence ID" value="WOK97091.1"/>
    <property type="molecule type" value="Genomic_DNA"/>
</dbReference>
<feature type="modified residue" description="N6-(pyridoxal phosphate)lysine" evidence="6">
    <location>
        <position position="209"/>
    </location>
</feature>
<dbReference type="GO" id="GO:0006520">
    <property type="term" value="P:amino acid metabolic process"/>
    <property type="evidence" value="ECO:0007669"/>
    <property type="project" value="InterPro"/>
</dbReference>
<evidence type="ECO:0000256" key="7">
    <source>
        <dbReference type="RuleBase" id="RU000382"/>
    </source>
</evidence>
<feature type="compositionally biased region" description="Basic and acidic residues" evidence="8">
    <location>
        <begin position="333"/>
        <end position="350"/>
    </location>
</feature>
<comment type="cofactor">
    <cofactor evidence="1 6 7">
        <name>pyridoxal 5'-phosphate</name>
        <dbReference type="ChEBI" id="CHEBI:597326"/>
    </cofactor>
</comment>
<dbReference type="PANTHER" id="PTHR11999">
    <property type="entry name" value="GROUP II PYRIDOXAL-5-PHOSPHATE DECARBOXYLASE"/>
    <property type="match status" value="1"/>
</dbReference>
<dbReference type="GO" id="GO:0005737">
    <property type="term" value="C:cytoplasm"/>
    <property type="evidence" value="ECO:0007669"/>
    <property type="project" value="TreeGrafter"/>
</dbReference>
<proteinExistence type="inferred from homology"/>
<keyword evidence="10" id="KW-1185">Reference proteome</keyword>
<dbReference type="SUPFAM" id="SSF53383">
    <property type="entry name" value="PLP-dependent transferases"/>
    <property type="match status" value="1"/>
</dbReference>
<dbReference type="GO" id="GO:0016831">
    <property type="term" value="F:carboxy-lyase activity"/>
    <property type="evidence" value="ECO:0007669"/>
    <property type="project" value="UniProtKB-KW"/>
</dbReference>
<dbReference type="InterPro" id="IPR015422">
    <property type="entry name" value="PyrdxlP-dep_Trfase_small"/>
</dbReference>
<evidence type="ECO:0000256" key="1">
    <source>
        <dbReference type="ARBA" id="ARBA00001933"/>
    </source>
</evidence>
<evidence type="ECO:0000256" key="8">
    <source>
        <dbReference type="SAM" id="MobiDB-lite"/>
    </source>
</evidence>
<dbReference type="PROSITE" id="PS00392">
    <property type="entry name" value="DDC_GAD_HDC_YDC"/>
    <property type="match status" value="1"/>
</dbReference>
<evidence type="ECO:0000256" key="5">
    <source>
        <dbReference type="ARBA" id="ARBA00023239"/>
    </source>
</evidence>
<organism evidence="9 10">
    <name type="scientific">Canna indica</name>
    <name type="common">Indian-shot</name>
    <dbReference type="NCBI Taxonomy" id="4628"/>
    <lineage>
        <taxon>Eukaryota</taxon>
        <taxon>Viridiplantae</taxon>
        <taxon>Streptophyta</taxon>
        <taxon>Embryophyta</taxon>
        <taxon>Tracheophyta</taxon>
        <taxon>Spermatophyta</taxon>
        <taxon>Magnoliopsida</taxon>
        <taxon>Liliopsida</taxon>
        <taxon>Zingiberales</taxon>
        <taxon>Cannaceae</taxon>
        <taxon>Canna</taxon>
    </lineage>
</organism>
<dbReference type="PRINTS" id="PR00800">
    <property type="entry name" value="YHDCRBOXLASE"/>
</dbReference>
<keyword evidence="5 7" id="KW-0456">Lyase</keyword>
<reference evidence="9 10" key="1">
    <citation type="submission" date="2023-10" db="EMBL/GenBank/DDBJ databases">
        <title>Chromosome-scale genome assembly provides insights into flower coloration mechanisms of Canna indica.</title>
        <authorList>
            <person name="Li C."/>
        </authorList>
    </citation>
    <scope>NUCLEOTIDE SEQUENCE [LARGE SCALE GENOMIC DNA]</scope>
    <source>
        <tissue evidence="9">Flower</tissue>
    </source>
</reference>
<dbReference type="Gene3D" id="3.40.640.10">
    <property type="entry name" value="Type I PLP-dependent aspartate aminotransferase-like (Major domain)"/>
    <property type="match status" value="1"/>
</dbReference>
<dbReference type="Pfam" id="PF00282">
    <property type="entry name" value="Pyridoxal_deC"/>
    <property type="match status" value="1"/>
</dbReference>
<dbReference type="Gene3D" id="3.90.1150.10">
    <property type="entry name" value="Aspartate Aminotransferase, domain 1"/>
    <property type="match status" value="1"/>
</dbReference>
<evidence type="ECO:0000313" key="9">
    <source>
        <dbReference type="EMBL" id="WOK97091.1"/>
    </source>
</evidence>
<evidence type="ECO:0000256" key="2">
    <source>
        <dbReference type="ARBA" id="ARBA00009533"/>
    </source>
</evidence>
<evidence type="ECO:0000256" key="4">
    <source>
        <dbReference type="ARBA" id="ARBA00022898"/>
    </source>
</evidence>
<protein>
    <submittedName>
        <fullName evidence="9">Tyrosine/DOPA decarboxylase 2-like</fullName>
    </submittedName>
</protein>
<dbReference type="InterPro" id="IPR015421">
    <property type="entry name" value="PyrdxlP-dep_Trfase_major"/>
</dbReference>
<keyword evidence="3" id="KW-0210">Decarboxylase</keyword>
<dbReference type="InterPro" id="IPR002129">
    <property type="entry name" value="PyrdxlP-dep_de-COase"/>
</dbReference>
<dbReference type="GO" id="GO:0030170">
    <property type="term" value="F:pyridoxal phosphate binding"/>
    <property type="evidence" value="ECO:0007669"/>
    <property type="project" value="InterPro"/>
</dbReference>
<evidence type="ECO:0000313" key="10">
    <source>
        <dbReference type="Proteomes" id="UP001327560"/>
    </source>
</evidence>
<dbReference type="AlphaFoldDB" id="A0AAQ3JYE5"/>
<dbReference type="InterPro" id="IPR010977">
    <property type="entry name" value="Aromatic_deC"/>
</dbReference>
<gene>
    <name evidence="9" type="ORF">Cni_G05799</name>
</gene>
<dbReference type="GO" id="GO:0019752">
    <property type="term" value="P:carboxylic acid metabolic process"/>
    <property type="evidence" value="ECO:0007669"/>
    <property type="project" value="InterPro"/>
</dbReference>
<evidence type="ECO:0000256" key="6">
    <source>
        <dbReference type="PIRSR" id="PIRSR602129-50"/>
    </source>
</evidence>